<protein>
    <recommendedName>
        <fullName evidence="3">Amidohydrolase-related domain-containing protein</fullName>
    </recommendedName>
</protein>
<reference evidence="1 2" key="1">
    <citation type="submission" date="2022-04" db="EMBL/GenBank/DDBJ databases">
        <title>Gracilibacillus sp. isolated from saltern.</title>
        <authorList>
            <person name="Won M."/>
            <person name="Lee C.-M."/>
            <person name="Woen H.-Y."/>
            <person name="Kwon S.-W."/>
        </authorList>
    </citation>
    <scope>NUCLEOTIDE SEQUENCE [LARGE SCALE GENOMIC DNA]</scope>
    <source>
        <strain evidence="1 2">SSWR10-1</strain>
    </source>
</reference>
<organism evidence="1 2">
    <name type="scientific">Gracilibacillus caseinilyticus</name>
    <dbReference type="NCBI Taxonomy" id="2932256"/>
    <lineage>
        <taxon>Bacteria</taxon>
        <taxon>Bacillati</taxon>
        <taxon>Bacillota</taxon>
        <taxon>Bacilli</taxon>
        <taxon>Bacillales</taxon>
        <taxon>Bacillaceae</taxon>
        <taxon>Gracilibacillus</taxon>
    </lineage>
</organism>
<evidence type="ECO:0000313" key="1">
    <source>
        <dbReference type="EMBL" id="UOQ49238.1"/>
    </source>
</evidence>
<dbReference type="Proteomes" id="UP000831782">
    <property type="component" value="Chromosome"/>
</dbReference>
<dbReference type="RefSeq" id="WP_244720982.1">
    <property type="nucleotide sequence ID" value="NZ_CP095072.1"/>
</dbReference>
<dbReference type="SUPFAM" id="SSF51556">
    <property type="entry name" value="Metallo-dependent hydrolases"/>
    <property type="match status" value="1"/>
</dbReference>
<evidence type="ECO:0008006" key="3">
    <source>
        <dbReference type="Google" id="ProtNLM"/>
    </source>
</evidence>
<dbReference type="Gene3D" id="3.20.20.140">
    <property type="entry name" value="Metal-dependent hydrolases"/>
    <property type="match status" value="1"/>
</dbReference>
<name>A0ABY4EXV1_9BACI</name>
<evidence type="ECO:0000313" key="2">
    <source>
        <dbReference type="Proteomes" id="UP000831782"/>
    </source>
</evidence>
<dbReference type="Gene3D" id="2.30.40.10">
    <property type="entry name" value="Urease, subunit C, domain 1"/>
    <property type="match status" value="1"/>
</dbReference>
<proteinExistence type="predicted"/>
<dbReference type="InterPro" id="IPR032466">
    <property type="entry name" value="Metal_Hydrolase"/>
</dbReference>
<dbReference type="EMBL" id="CP095072">
    <property type="protein sequence ID" value="UOQ49238.1"/>
    <property type="molecule type" value="Genomic_DNA"/>
</dbReference>
<dbReference type="InterPro" id="IPR011059">
    <property type="entry name" value="Metal-dep_hydrolase_composite"/>
</dbReference>
<sequence length="193" mass="21587">MKRVAKPGEIGNQGNIEVRNGRELYLIPPFVNGHSHSYTGILKRTVNKVPLDLYMLDAIALGENRESDLIYDCTYLRGLELLRNGFQVTDDHFSQRPYLNEEGIQAAIQAYKDLGLKAVIAPMFSDLVYMDSLPFVTNKKGASSPISPYAQLIEQLMKKYKSDSIIEIALGVDGVQRCTDDLLLSDKTFAARV</sequence>
<keyword evidence="2" id="KW-1185">Reference proteome</keyword>
<accession>A0ABY4EXV1</accession>
<gene>
    <name evidence="1" type="ORF">MUN88_03685</name>
</gene>